<evidence type="ECO:0000256" key="6">
    <source>
        <dbReference type="ARBA" id="ARBA00023004"/>
    </source>
</evidence>
<dbReference type="CDD" id="cd20289">
    <property type="entry name" value="cupin_ADO"/>
    <property type="match status" value="1"/>
</dbReference>
<evidence type="ECO:0000256" key="1">
    <source>
        <dbReference type="ARBA" id="ARBA00001954"/>
    </source>
</evidence>
<keyword evidence="4" id="KW-0479">Metal-binding</keyword>
<accession>A0A3L6R186</accession>
<dbReference type="Proteomes" id="UP000275267">
    <property type="component" value="Unassembled WGS sequence"/>
</dbReference>
<evidence type="ECO:0000256" key="3">
    <source>
        <dbReference type="ARBA" id="ARBA00013133"/>
    </source>
</evidence>
<dbReference type="PANTHER" id="PTHR22966">
    <property type="entry name" value="2-AMINOETHANETHIOL DIOXYGENASE"/>
    <property type="match status" value="1"/>
</dbReference>
<keyword evidence="6" id="KW-0408">Iron</keyword>
<dbReference type="SUPFAM" id="SSF51182">
    <property type="entry name" value="RmlC-like cupins"/>
    <property type="match status" value="1"/>
</dbReference>
<gene>
    <name evidence="9" type="ORF">C2845_PM08G17290</name>
</gene>
<keyword evidence="5" id="KW-0560">Oxidoreductase</keyword>
<evidence type="ECO:0000256" key="4">
    <source>
        <dbReference type="ARBA" id="ARBA00022723"/>
    </source>
</evidence>
<evidence type="ECO:0000256" key="2">
    <source>
        <dbReference type="ARBA" id="ARBA00006622"/>
    </source>
</evidence>
<evidence type="ECO:0000256" key="5">
    <source>
        <dbReference type="ARBA" id="ARBA00023002"/>
    </source>
</evidence>
<dbReference type="AlphaFoldDB" id="A0A3L6R186"/>
<reference evidence="10" key="1">
    <citation type="journal article" date="2019" name="Nat. Commun.">
        <title>The genome of broomcorn millet.</title>
        <authorList>
            <person name="Zou C."/>
            <person name="Miki D."/>
            <person name="Li D."/>
            <person name="Tang Q."/>
            <person name="Xiao L."/>
            <person name="Rajput S."/>
            <person name="Deng P."/>
            <person name="Jia W."/>
            <person name="Huang R."/>
            <person name="Zhang M."/>
            <person name="Sun Y."/>
            <person name="Hu J."/>
            <person name="Fu X."/>
            <person name="Schnable P.S."/>
            <person name="Li F."/>
            <person name="Zhang H."/>
            <person name="Feng B."/>
            <person name="Zhu X."/>
            <person name="Liu R."/>
            <person name="Schnable J.C."/>
            <person name="Zhu J.-K."/>
            <person name="Zhang H."/>
        </authorList>
    </citation>
    <scope>NUCLEOTIDE SEQUENCE [LARGE SCALE GENOMIC DNA]</scope>
</reference>
<dbReference type="GO" id="GO:0017172">
    <property type="term" value="F:cysteine dioxygenase activity"/>
    <property type="evidence" value="ECO:0007669"/>
    <property type="project" value="UniProtKB-EC"/>
</dbReference>
<dbReference type="GO" id="GO:0046872">
    <property type="term" value="F:metal ion binding"/>
    <property type="evidence" value="ECO:0007669"/>
    <property type="project" value="UniProtKB-KW"/>
</dbReference>
<sequence length="269" mass="29487">MPLQGSKVVGKSASLVTSSSSNRRRRRRVNRSMSSSMISTPTNPTTTTIQKIYDISRDVFAAATPGFVPPPSDVERLTGFLDSLTLQDIGLDATMSCFTANPRDHPKVTYVHFANSPTLSLCVFCFPQSAVIPLHDHPGMTVFSKILLGSMHIKSYDWVTASSSNHVTRMPNGSARLAKLNTDAIFDATSKTVVLYPEDGGNLHYFNAMSPCAVLDVMGPPYCLEEGRDCSYFDSEAVHAGGDGQYAWLNKVPRTIEMNGFPMHLNIRM</sequence>
<comment type="similarity">
    <text evidence="2">Belongs to the cysteine dioxygenase family.</text>
</comment>
<comment type="caution">
    <text evidence="9">The sequence shown here is derived from an EMBL/GenBank/DDBJ whole genome shotgun (WGS) entry which is preliminary data.</text>
</comment>
<dbReference type="Pfam" id="PF07847">
    <property type="entry name" value="PCO_ADO"/>
    <property type="match status" value="1"/>
</dbReference>
<name>A0A3L6R186_PANMI</name>
<comment type="catalytic activity">
    <reaction evidence="7">
        <text>L-cysteine + O2 = 3-sulfino-L-alanine + H(+)</text>
        <dbReference type="Rhea" id="RHEA:20441"/>
        <dbReference type="ChEBI" id="CHEBI:15378"/>
        <dbReference type="ChEBI" id="CHEBI:15379"/>
        <dbReference type="ChEBI" id="CHEBI:35235"/>
        <dbReference type="ChEBI" id="CHEBI:61085"/>
        <dbReference type="EC" id="1.13.11.20"/>
    </reaction>
    <physiologicalReaction direction="left-to-right" evidence="7">
        <dbReference type="Rhea" id="RHEA:20442"/>
    </physiologicalReaction>
</comment>
<comment type="cofactor">
    <cofactor evidence="1">
        <name>Fe(2+)</name>
        <dbReference type="ChEBI" id="CHEBI:29033"/>
    </cofactor>
</comment>
<feature type="compositionally biased region" description="Low complexity" evidence="8">
    <location>
        <begin position="31"/>
        <end position="45"/>
    </location>
</feature>
<protein>
    <recommendedName>
        <fullName evidence="3">cysteine dioxygenase</fullName>
        <ecNumber evidence="3">1.13.11.20</ecNumber>
    </recommendedName>
</protein>
<proteinExistence type="inferred from homology"/>
<dbReference type="InterPro" id="IPR012864">
    <property type="entry name" value="PCO/ADO"/>
</dbReference>
<evidence type="ECO:0000313" key="9">
    <source>
        <dbReference type="EMBL" id="RLM93141.1"/>
    </source>
</evidence>
<feature type="region of interest" description="Disordered" evidence="8">
    <location>
        <begin position="1"/>
        <end position="45"/>
    </location>
</feature>
<dbReference type="PANTHER" id="PTHR22966:SF1">
    <property type="entry name" value="PLANT CYSTEINE OXIDASE 1"/>
    <property type="match status" value="1"/>
</dbReference>
<evidence type="ECO:0000256" key="7">
    <source>
        <dbReference type="ARBA" id="ARBA00024284"/>
    </source>
</evidence>
<evidence type="ECO:0000313" key="10">
    <source>
        <dbReference type="Proteomes" id="UP000275267"/>
    </source>
</evidence>
<dbReference type="OrthoDB" id="271433at2759"/>
<dbReference type="InterPro" id="IPR011051">
    <property type="entry name" value="RmlC_Cupin_sf"/>
</dbReference>
<dbReference type="Gene3D" id="2.60.120.10">
    <property type="entry name" value="Jelly Rolls"/>
    <property type="match status" value="1"/>
</dbReference>
<evidence type="ECO:0000256" key="8">
    <source>
        <dbReference type="SAM" id="MobiDB-lite"/>
    </source>
</evidence>
<dbReference type="EC" id="1.13.11.20" evidence="3"/>
<dbReference type="InterPro" id="IPR014710">
    <property type="entry name" value="RmlC-like_jellyroll"/>
</dbReference>
<dbReference type="STRING" id="4540.A0A3L6R186"/>
<dbReference type="EMBL" id="PQIB02000010">
    <property type="protein sequence ID" value="RLM93141.1"/>
    <property type="molecule type" value="Genomic_DNA"/>
</dbReference>
<dbReference type="GO" id="GO:0070483">
    <property type="term" value="P:detection of hypoxia"/>
    <property type="evidence" value="ECO:0007669"/>
    <property type="project" value="UniProtKB-ARBA"/>
</dbReference>
<keyword evidence="10" id="KW-1185">Reference proteome</keyword>
<organism evidence="9 10">
    <name type="scientific">Panicum miliaceum</name>
    <name type="common">Proso millet</name>
    <name type="synonym">Broomcorn millet</name>
    <dbReference type="NCBI Taxonomy" id="4540"/>
    <lineage>
        <taxon>Eukaryota</taxon>
        <taxon>Viridiplantae</taxon>
        <taxon>Streptophyta</taxon>
        <taxon>Embryophyta</taxon>
        <taxon>Tracheophyta</taxon>
        <taxon>Spermatophyta</taxon>
        <taxon>Magnoliopsida</taxon>
        <taxon>Liliopsida</taxon>
        <taxon>Poales</taxon>
        <taxon>Poaceae</taxon>
        <taxon>PACMAD clade</taxon>
        <taxon>Panicoideae</taxon>
        <taxon>Panicodae</taxon>
        <taxon>Paniceae</taxon>
        <taxon>Panicinae</taxon>
        <taxon>Panicum</taxon>
        <taxon>Panicum sect. Panicum</taxon>
    </lineage>
</organism>